<accession>A0A4W3H2S3</accession>
<dbReference type="FunFam" id="2.10.70.10:FF:000003">
    <property type="entry name" value="Versican core protein"/>
    <property type="match status" value="1"/>
</dbReference>
<dbReference type="FunFam" id="3.10.100.10:FF:000011">
    <property type="entry name" value="Aggrecan core protein"/>
    <property type="match status" value="1"/>
</dbReference>
<name>A0A4W3H2S3_CALMI</name>
<evidence type="ECO:0000256" key="12">
    <source>
        <dbReference type="PROSITE-ProRule" id="PRU00302"/>
    </source>
</evidence>
<dbReference type="PROSITE" id="PS50963">
    <property type="entry name" value="LINK_2"/>
    <property type="match status" value="2"/>
</dbReference>
<dbReference type="GO" id="GO:0002052">
    <property type="term" value="P:positive regulation of neuroblast proliferation"/>
    <property type="evidence" value="ECO:0007669"/>
    <property type="project" value="TreeGrafter"/>
</dbReference>
<dbReference type="GO" id="GO:0005509">
    <property type="term" value="F:calcium ion binding"/>
    <property type="evidence" value="ECO:0007669"/>
    <property type="project" value="InterPro"/>
</dbReference>
<evidence type="ECO:0000259" key="14">
    <source>
        <dbReference type="PROSITE" id="PS50026"/>
    </source>
</evidence>
<dbReference type="InterPro" id="IPR013106">
    <property type="entry name" value="Ig_V-set"/>
</dbReference>
<reference evidence="20" key="1">
    <citation type="journal article" date="2006" name="Science">
        <title>Ancient noncoding elements conserved in the human genome.</title>
        <authorList>
            <person name="Venkatesh B."/>
            <person name="Kirkness E.F."/>
            <person name="Loh Y.H."/>
            <person name="Halpern A.L."/>
            <person name="Lee A.P."/>
            <person name="Johnson J."/>
            <person name="Dandona N."/>
            <person name="Viswanathan L.D."/>
            <person name="Tay A."/>
            <person name="Venter J.C."/>
            <person name="Strausberg R.L."/>
            <person name="Brenner S."/>
        </authorList>
    </citation>
    <scope>NUCLEOTIDE SEQUENCE [LARGE SCALE GENOMIC DNA]</scope>
</reference>
<evidence type="ECO:0000256" key="11">
    <source>
        <dbReference type="PROSITE-ProRule" id="PRU00076"/>
    </source>
</evidence>
<dbReference type="PROSITE" id="PS01187">
    <property type="entry name" value="EGF_CA"/>
    <property type="match status" value="1"/>
</dbReference>
<dbReference type="InterPro" id="IPR001304">
    <property type="entry name" value="C-type_lectin-like"/>
</dbReference>
<dbReference type="Pfam" id="PF00059">
    <property type="entry name" value="Lectin_C"/>
    <property type="match status" value="1"/>
</dbReference>
<dbReference type="InterPro" id="IPR035976">
    <property type="entry name" value="Sushi/SCR/CCP_sf"/>
</dbReference>
<dbReference type="GO" id="GO:0005615">
    <property type="term" value="C:extracellular space"/>
    <property type="evidence" value="ECO:0007669"/>
    <property type="project" value="TreeGrafter"/>
</dbReference>
<dbReference type="PROSITE" id="PS01186">
    <property type="entry name" value="EGF_2"/>
    <property type="match status" value="1"/>
</dbReference>
<feature type="domain" description="EGF-like" evidence="14">
    <location>
        <begin position="347"/>
        <end position="383"/>
    </location>
</feature>
<dbReference type="CDD" id="cd03520">
    <property type="entry name" value="Link_domain_CSPGs_modules_2_4"/>
    <property type="match status" value="1"/>
</dbReference>
<dbReference type="AlphaFoldDB" id="A0A4W3H2S3"/>
<dbReference type="InterPro" id="IPR018378">
    <property type="entry name" value="C-type_lectin_CS"/>
</dbReference>
<dbReference type="FunFam" id="3.10.100.10:FF:000002">
    <property type="entry name" value="Hyaluronan proteoglycan link protein 1"/>
    <property type="match status" value="1"/>
</dbReference>
<dbReference type="InterPro" id="IPR000538">
    <property type="entry name" value="Link_dom"/>
</dbReference>
<dbReference type="SMART" id="SM00179">
    <property type="entry name" value="EGF_CA"/>
    <property type="match status" value="2"/>
</dbReference>
<keyword evidence="3" id="KW-0964">Secreted</keyword>
<dbReference type="GO" id="GO:0048667">
    <property type="term" value="P:cell morphogenesis involved in neuron differentiation"/>
    <property type="evidence" value="ECO:0007669"/>
    <property type="project" value="UniProtKB-ARBA"/>
</dbReference>
<dbReference type="PROSITE" id="PS50923">
    <property type="entry name" value="SUSHI"/>
    <property type="match status" value="1"/>
</dbReference>
<evidence type="ECO:0000256" key="9">
    <source>
        <dbReference type="ARBA" id="ARBA00023180"/>
    </source>
</evidence>
<reference evidence="19" key="4">
    <citation type="submission" date="2025-08" db="UniProtKB">
        <authorList>
            <consortium name="Ensembl"/>
        </authorList>
    </citation>
    <scope>IDENTIFICATION</scope>
</reference>
<dbReference type="Gene3D" id="2.10.70.10">
    <property type="entry name" value="Complement Module, domain 1"/>
    <property type="match status" value="1"/>
</dbReference>
<evidence type="ECO:0000259" key="17">
    <source>
        <dbReference type="PROSITE" id="PS50923"/>
    </source>
</evidence>
<dbReference type="InterPro" id="IPR016187">
    <property type="entry name" value="CTDL_fold"/>
</dbReference>
<dbReference type="GO" id="GO:0007155">
    <property type="term" value="P:cell adhesion"/>
    <property type="evidence" value="ECO:0007669"/>
    <property type="project" value="InterPro"/>
</dbReference>
<dbReference type="FunFam" id="3.10.100.10:FF:000003">
    <property type="entry name" value="Versican core protein"/>
    <property type="match status" value="1"/>
</dbReference>
<dbReference type="InterPro" id="IPR003599">
    <property type="entry name" value="Ig_sub"/>
</dbReference>
<feature type="disulfide bond" evidence="12">
    <location>
        <begin position="554"/>
        <end position="597"/>
    </location>
</feature>
<keyword evidence="12" id="KW-0768">Sushi</keyword>
<feature type="domain" description="EGF-like" evidence="14">
    <location>
        <begin position="385"/>
        <end position="421"/>
    </location>
</feature>
<dbReference type="GO" id="GO:0043005">
    <property type="term" value="C:neuron projection"/>
    <property type="evidence" value="ECO:0007669"/>
    <property type="project" value="UniProtKB-ARBA"/>
</dbReference>
<dbReference type="PROSITE" id="PS00022">
    <property type="entry name" value="EGF_1"/>
    <property type="match status" value="2"/>
</dbReference>
<dbReference type="InterPro" id="IPR000742">
    <property type="entry name" value="EGF"/>
</dbReference>
<dbReference type="InterPro" id="IPR000152">
    <property type="entry name" value="EGF-type_Asp/Asn_hydroxyl_site"/>
</dbReference>
<dbReference type="SUPFAM" id="SSF48726">
    <property type="entry name" value="Immunoglobulin"/>
    <property type="match status" value="1"/>
</dbReference>
<evidence type="ECO:0000259" key="16">
    <source>
        <dbReference type="PROSITE" id="PS50835"/>
    </source>
</evidence>
<dbReference type="FunFam" id="2.10.25.10:FF:000172">
    <property type="entry name" value="FAT atypical cadherin 3"/>
    <property type="match status" value="1"/>
</dbReference>
<dbReference type="CDD" id="cd00033">
    <property type="entry name" value="CCP"/>
    <property type="match status" value="1"/>
</dbReference>
<keyword evidence="5" id="KW-0732">Signal</keyword>
<dbReference type="PRINTS" id="PR01265">
    <property type="entry name" value="LINKMODULE"/>
</dbReference>
<evidence type="ECO:0000256" key="6">
    <source>
        <dbReference type="ARBA" id="ARBA00022737"/>
    </source>
</evidence>
<dbReference type="InterPro" id="IPR000436">
    <property type="entry name" value="Sushi_SCR_CCP_dom"/>
</dbReference>
<dbReference type="Pfam" id="PF00193">
    <property type="entry name" value="Xlink"/>
    <property type="match status" value="2"/>
</dbReference>
<dbReference type="PROSITE" id="PS50041">
    <property type="entry name" value="C_TYPE_LECTIN_2"/>
    <property type="match status" value="1"/>
</dbReference>
<dbReference type="GO" id="GO:0007417">
    <property type="term" value="P:central nervous system development"/>
    <property type="evidence" value="ECO:0007669"/>
    <property type="project" value="TreeGrafter"/>
</dbReference>
<dbReference type="Pfam" id="PF00084">
    <property type="entry name" value="Sushi"/>
    <property type="match status" value="1"/>
</dbReference>
<dbReference type="InterPro" id="IPR013783">
    <property type="entry name" value="Ig-like_fold"/>
</dbReference>
<dbReference type="Gene3D" id="3.10.100.10">
    <property type="entry name" value="Mannose-Binding Protein A, subunit A"/>
    <property type="match status" value="3"/>
</dbReference>
<dbReference type="SMART" id="SM00032">
    <property type="entry name" value="CCP"/>
    <property type="match status" value="1"/>
</dbReference>
<evidence type="ECO:0000313" key="20">
    <source>
        <dbReference type="Proteomes" id="UP000314986"/>
    </source>
</evidence>
<evidence type="ECO:0000313" key="19">
    <source>
        <dbReference type="Ensembl" id="ENSCMIP00000009645.1"/>
    </source>
</evidence>
<dbReference type="GO" id="GO:0001764">
    <property type="term" value="P:neuron migration"/>
    <property type="evidence" value="ECO:0007669"/>
    <property type="project" value="UniProtKB-ARBA"/>
</dbReference>
<dbReference type="GO" id="GO:0005540">
    <property type="term" value="F:hyaluronic acid binding"/>
    <property type="evidence" value="ECO:0007669"/>
    <property type="project" value="InterPro"/>
</dbReference>
<feature type="domain" description="Ig-like" evidence="16">
    <location>
        <begin position="38"/>
        <end position="147"/>
    </location>
</feature>
<dbReference type="Pfam" id="PF00008">
    <property type="entry name" value="EGF"/>
    <property type="match status" value="2"/>
</dbReference>
<evidence type="ECO:0000256" key="2">
    <source>
        <dbReference type="ARBA" id="ARBA00022473"/>
    </source>
</evidence>
<comment type="caution">
    <text evidence="11">Lacks conserved residue(s) required for the propagation of feature annotation.</text>
</comment>
<keyword evidence="20" id="KW-1185">Reference proteome</keyword>
<dbReference type="PANTHER" id="PTHR22804">
    <property type="entry name" value="AGGRECAN/VERSICAN PROTEOGLYCAN"/>
    <property type="match status" value="1"/>
</dbReference>
<dbReference type="SMART" id="SM00409">
    <property type="entry name" value="IG"/>
    <property type="match status" value="1"/>
</dbReference>
<evidence type="ECO:0008006" key="21">
    <source>
        <dbReference type="Google" id="ProtNLM"/>
    </source>
</evidence>
<keyword evidence="6" id="KW-0677">Repeat</keyword>
<evidence type="ECO:0000256" key="8">
    <source>
        <dbReference type="ARBA" id="ARBA00023157"/>
    </source>
</evidence>
<feature type="domain" description="Link" evidence="18">
    <location>
        <begin position="149"/>
        <end position="244"/>
    </location>
</feature>
<organism evidence="19 20">
    <name type="scientific">Callorhinchus milii</name>
    <name type="common">Ghost shark</name>
    <dbReference type="NCBI Taxonomy" id="7868"/>
    <lineage>
        <taxon>Eukaryota</taxon>
        <taxon>Metazoa</taxon>
        <taxon>Chordata</taxon>
        <taxon>Craniata</taxon>
        <taxon>Vertebrata</taxon>
        <taxon>Chondrichthyes</taxon>
        <taxon>Holocephali</taxon>
        <taxon>Chimaeriformes</taxon>
        <taxon>Callorhinchidae</taxon>
        <taxon>Callorhinchus</taxon>
    </lineage>
</organism>
<reference evidence="20" key="2">
    <citation type="journal article" date="2007" name="PLoS Biol.">
        <title>Survey sequencing and comparative analysis of the elephant shark (Callorhinchus milii) genome.</title>
        <authorList>
            <person name="Venkatesh B."/>
            <person name="Kirkness E.F."/>
            <person name="Loh Y.H."/>
            <person name="Halpern A.L."/>
            <person name="Lee A.P."/>
            <person name="Johnson J."/>
            <person name="Dandona N."/>
            <person name="Viswanathan L.D."/>
            <person name="Tay A."/>
            <person name="Venter J.C."/>
            <person name="Strausberg R.L."/>
            <person name="Brenner S."/>
        </authorList>
    </citation>
    <scope>NUCLEOTIDE SEQUENCE [LARGE SCALE GENOMIC DNA]</scope>
</reference>
<dbReference type="InterPro" id="IPR018097">
    <property type="entry name" value="EGF_Ca-bd_CS"/>
</dbReference>
<dbReference type="GO" id="GO:0016358">
    <property type="term" value="P:dendrite development"/>
    <property type="evidence" value="ECO:0007669"/>
    <property type="project" value="UniProtKB-ARBA"/>
</dbReference>
<dbReference type="SMART" id="SM00034">
    <property type="entry name" value="CLECT"/>
    <property type="match status" value="1"/>
</dbReference>
<dbReference type="PROSITE" id="PS50026">
    <property type="entry name" value="EGF_3"/>
    <property type="match status" value="2"/>
</dbReference>
<dbReference type="GO" id="GO:0001501">
    <property type="term" value="P:skeletal system development"/>
    <property type="evidence" value="ECO:0007669"/>
    <property type="project" value="TreeGrafter"/>
</dbReference>
<dbReference type="PROSITE" id="PS00010">
    <property type="entry name" value="ASX_HYDROXYL"/>
    <property type="match status" value="1"/>
</dbReference>
<feature type="disulfide bond" evidence="13">
    <location>
        <begin position="195"/>
        <end position="216"/>
    </location>
</feature>
<dbReference type="SMART" id="SM00181">
    <property type="entry name" value="EGF"/>
    <property type="match status" value="2"/>
</dbReference>
<feature type="disulfide bond" evidence="11">
    <location>
        <begin position="411"/>
        <end position="420"/>
    </location>
</feature>
<gene>
    <name evidence="19" type="primary">ncanb</name>
</gene>
<dbReference type="CDD" id="cd03517">
    <property type="entry name" value="Link_domain_CSPGs_modules_1_3"/>
    <property type="match status" value="1"/>
</dbReference>
<feature type="domain" description="Link" evidence="18">
    <location>
        <begin position="250"/>
        <end position="346"/>
    </location>
</feature>
<keyword evidence="7" id="KW-0654">Proteoglycan</keyword>
<dbReference type="FunFam" id="2.60.40.10:FF:000571">
    <property type="entry name" value="Neurocan core protein"/>
    <property type="match status" value="1"/>
</dbReference>
<dbReference type="FunFam" id="2.10.25.10:FF:000123">
    <property type="entry name" value="Crumbs homolog 1 (Drosophila)"/>
    <property type="match status" value="1"/>
</dbReference>
<comment type="subcellular location">
    <subcellularLocation>
        <location evidence="1">Secreted</location>
    </subcellularLocation>
</comment>
<dbReference type="Ensembl" id="ENSCMIT00000009906.1">
    <property type="protein sequence ID" value="ENSCMIP00000009645.1"/>
    <property type="gene ID" value="ENSCMIG00000005091.1"/>
</dbReference>
<feature type="disulfide bond" evidence="13">
    <location>
        <begin position="293"/>
        <end position="314"/>
    </location>
</feature>
<keyword evidence="2" id="KW-0217">Developmental protein</keyword>
<dbReference type="Pfam" id="PF07686">
    <property type="entry name" value="V-set"/>
    <property type="match status" value="1"/>
</dbReference>
<dbReference type="InterPro" id="IPR001881">
    <property type="entry name" value="EGF-like_Ca-bd_dom"/>
</dbReference>
<dbReference type="Gene3D" id="2.60.40.10">
    <property type="entry name" value="Immunoglobulins"/>
    <property type="match status" value="1"/>
</dbReference>
<feature type="disulfide bond" evidence="11">
    <location>
        <begin position="373"/>
        <end position="382"/>
    </location>
</feature>
<evidence type="ECO:0000259" key="15">
    <source>
        <dbReference type="PROSITE" id="PS50041"/>
    </source>
</evidence>
<dbReference type="SUPFAM" id="SSF57196">
    <property type="entry name" value="EGF/Laminin"/>
    <property type="match status" value="1"/>
</dbReference>
<dbReference type="Proteomes" id="UP000314986">
    <property type="component" value="Unassembled WGS sequence"/>
</dbReference>
<dbReference type="SMART" id="SM00445">
    <property type="entry name" value="LINK"/>
    <property type="match status" value="2"/>
</dbReference>
<evidence type="ECO:0000256" key="1">
    <source>
        <dbReference type="ARBA" id="ARBA00004613"/>
    </source>
</evidence>
<evidence type="ECO:0000259" key="18">
    <source>
        <dbReference type="PROSITE" id="PS50963"/>
    </source>
</evidence>
<feature type="domain" description="C-type lectin" evidence="15">
    <location>
        <begin position="434"/>
        <end position="548"/>
    </location>
</feature>
<dbReference type="InterPro" id="IPR016186">
    <property type="entry name" value="C-type_lectin-like/link_sf"/>
</dbReference>
<dbReference type="CDD" id="cd00054">
    <property type="entry name" value="EGF_CA"/>
    <property type="match status" value="2"/>
</dbReference>
<keyword evidence="4 11" id="KW-0245">EGF-like domain</keyword>
<dbReference type="PROSITE" id="PS00615">
    <property type="entry name" value="C_TYPE_LECTIN_1"/>
    <property type="match status" value="1"/>
</dbReference>
<dbReference type="PRINTS" id="PR00010">
    <property type="entry name" value="EGFBLOOD"/>
</dbReference>
<dbReference type="PROSITE" id="PS01241">
    <property type="entry name" value="LINK_1"/>
    <property type="match status" value="1"/>
</dbReference>
<keyword evidence="9" id="KW-0325">Glycoprotein</keyword>
<dbReference type="PANTHER" id="PTHR22804:SF24">
    <property type="entry name" value="NEUROCAN CORE PROTEIN"/>
    <property type="match status" value="1"/>
</dbReference>
<dbReference type="GO" id="GO:0009887">
    <property type="term" value="P:animal organ morphogenesis"/>
    <property type="evidence" value="ECO:0007669"/>
    <property type="project" value="UniProtKB-ARBA"/>
</dbReference>
<dbReference type="GO" id="GO:0048646">
    <property type="term" value="P:anatomical structure formation involved in morphogenesis"/>
    <property type="evidence" value="ECO:0007669"/>
    <property type="project" value="UniProtKB-ARBA"/>
</dbReference>
<dbReference type="GO" id="GO:0045202">
    <property type="term" value="C:synapse"/>
    <property type="evidence" value="ECO:0007669"/>
    <property type="project" value="TreeGrafter"/>
</dbReference>
<keyword evidence="8 11" id="KW-1015">Disulfide bond</keyword>
<reference evidence="20" key="3">
    <citation type="journal article" date="2014" name="Nature">
        <title>Elephant shark genome provides unique insights into gnathostome evolution.</title>
        <authorList>
            <consortium name="International Elephant Shark Genome Sequencing Consortium"/>
            <person name="Venkatesh B."/>
            <person name="Lee A.P."/>
            <person name="Ravi V."/>
            <person name="Maurya A.K."/>
            <person name="Lian M.M."/>
            <person name="Swann J.B."/>
            <person name="Ohta Y."/>
            <person name="Flajnik M.F."/>
            <person name="Sutoh Y."/>
            <person name="Kasahara M."/>
            <person name="Hoon S."/>
            <person name="Gangu V."/>
            <person name="Roy S.W."/>
            <person name="Irimia M."/>
            <person name="Korzh V."/>
            <person name="Kondrychyn I."/>
            <person name="Lim Z.W."/>
            <person name="Tay B.H."/>
            <person name="Tohari S."/>
            <person name="Kong K.W."/>
            <person name="Ho S."/>
            <person name="Lorente-Galdos B."/>
            <person name="Quilez J."/>
            <person name="Marques-Bonet T."/>
            <person name="Raney B.J."/>
            <person name="Ingham P.W."/>
            <person name="Tay A."/>
            <person name="Hillier L.W."/>
            <person name="Minx P."/>
            <person name="Boehm T."/>
            <person name="Wilson R.K."/>
            <person name="Brenner S."/>
            <person name="Warren W.C."/>
        </authorList>
    </citation>
    <scope>NUCLEOTIDE SEQUENCE [LARGE SCALE GENOMIC DNA]</scope>
</reference>
<feature type="disulfide bond" evidence="12">
    <location>
        <begin position="583"/>
        <end position="610"/>
    </location>
</feature>
<dbReference type="GeneTree" id="ENSGT00940000158649"/>
<sequence length="627" mass="70116">MSSSSTSSLFIESRNLTEQKGMNIKKVQHQKVLGGLAETTLLPCVFSVLPTSAIDPSGLPDPPRIKWTKVMLEGGKRKEIPVLVAKNNTVKLNPVYQGRAILPGYAANHYNASLQLAALQTSDSGIYRCEVVVGINDERDTVPLEVTGAIFHYRNGSSRYSLSFQAAQRACALNSARMASPAQLLAAFHDGFDNCDAGWLSDGTVRYPIRLPRPGCYGDKSQLPGIRSYGERDPGELYDVYCYIKDHKGKVFHVTAPGKLNLTEAEGRCQAQNAELATTGQLYLAWRKGFDQCDAGWLADGSARYPINVPRRNCGGDIPGVRTIYQMPNRTGFPDPASKYDAYCYEDTDPCQTNPCLHQGSCMSNSTMYTCVCVSGFTGENCEIDIDECQANPCQNGATCVDGINSFTCLCLPSYTGSLCEEDTEGCDHNWDKFQGHCYRYFSHRRLWENAEKDCRGHGAHLVSIHSSQEMEFLNSMGREYTWIGLNDRTIEEDFQWTDSTPLQYENWRENQPDSFFAGGEDCVVTIKHENGKWNDVPCNYNLPYICKKGTVLCGLPPNVEHAVIIGRKKARYEIHSLVRYQCEDSFIQRHIPTIKCRSNGKWDKPKILCLNRESCLSPSRLRHTCS</sequence>
<protein>
    <recommendedName>
        <fullName evidence="21">Neurocan</fullName>
    </recommendedName>
</protein>
<evidence type="ECO:0000256" key="13">
    <source>
        <dbReference type="PROSITE-ProRule" id="PRU00323"/>
    </source>
</evidence>
<evidence type="ECO:0000256" key="7">
    <source>
        <dbReference type="ARBA" id="ARBA00022974"/>
    </source>
</evidence>
<evidence type="ECO:0000256" key="5">
    <source>
        <dbReference type="ARBA" id="ARBA00022729"/>
    </source>
</evidence>
<dbReference type="PROSITE" id="PS50835">
    <property type="entry name" value="IG_LIKE"/>
    <property type="match status" value="1"/>
</dbReference>
<dbReference type="InterPro" id="IPR050691">
    <property type="entry name" value="Hyaluronan_bind_Proteoglycan"/>
</dbReference>
<feature type="domain" description="Sushi" evidence="17">
    <location>
        <begin position="552"/>
        <end position="612"/>
    </location>
</feature>
<dbReference type="InterPro" id="IPR036179">
    <property type="entry name" value="Ig-like_dom_sf"/>
</dbReference>
<reference evidence="19" key="5">
    <citation type="submission" date="2025-09" db="UniProtKB">
        <authorList>
            <consortium name="Ensembl"/>
        </authorList>
    </citation>
    <scope>IDENTIFICATION</scope>
</reference>
<dbReference type="GO" id="GO:0072534">
    <property type="term" value="C:perineuronal net"/>
    <property type="evidence" value="ECO:0007669"/>
    <property type="project" value="TreeGrafter"/>
</dbReference>
<proteinExistence type="predicted"/>
<keyword evidence="10" id="KW-0393">Immunoglobulin domain</keyword>
<dbReference type="GO" id="GO:0010001">
    <property type="term" value="P:glial cell differentiation"/>
    <property type="evidence" value="ECO:0007669"/>
    <property type="project" value="TreeGrafter"/>
</dbReference>
<dbReference type="InterPro" id="IPR007110">
    <property type="entry name" value="Ig-like_dom"/>
</dbReference>
<evidence type="ECO:0000256" key="3">
    <source>
        <dbReference type="ARBA" id="ARBA00022525"/>
    </source>
</evidence>
<dbReference type="SUPFAM" id="SSF56436">
    <property type="entry name" value="C-type lectin-like"/>
    <property type="match status" value="3"/>
</dbReference>
<dbReference type="SUPFAM" id="SSF57535">
    <property type="entry name" value="Complement control module/SCR domain"/>
    <property type="match status" value="1"/>
</dbReference>
<dbReference type="Gene3D" id="2.10.25.10">
    <property type="entry name" value="Laminin"/>
    <property type="match status" value="2"/>
</dbReference>
<evidence type="ECO:0000256" key="10">
    <source>
        <dbReference type="ARBA" id="ARBA00023319"/>
    </source>
</evidence>
<evidence type="ECO:0000256" key="4">
    <source>
        <dbReference type="ARBA" id="ARBA00022536"/>
    </source>
</evidence>